<dbReference type="Proteomes" id="UP000195437">
    <property type="component" value="Chromosome"/>
</dbReference>
<keyword evidence="1" id="KW-0472">Membrane</keyword>
<accession>A0A1Y0IPI0</accession>
<dbReference type="KEGG" id="tum:CBW65_12350"/>
<gene>
    <name evidence="3" type="ORF">CBW65_12350</name>
</gene>
<keyword evidence="4" id="KW-1185">Reference proteome</keyword>
<dbReference type="InterPro" id="IPR036938">
    <property type="entry name" value="PAP2/HPO_sf"/>
</dbReference>
<keyword evidence="1" id="KW-0812">Transmembrane</keyword>
<dbReference type="AlphaFoldDB" id="A0A1Y0IPI0"/>
<dbReference type="OrthoDB" id="9789113at2"/>
<name>A0A1Y0IPI0_9BACL</name>
<dbReference type="PANTHER" id="PTHR14969">
    <property type="entry name" value="SPHINGOSINE-1-PHOSPHATE PHOSPHOHYDROLASE"/>
    <property type="match status" value="1"/>
</dbReference>
<evidence type="ECO:0000259" key="2">
    <source>
        <dbReference type="SMART" id="SM00014"/>
    </source>
</evidence>
<feature type="transmembrane region" description="Helical" evidence="1">
    <location>
        <begin position="145"/>
        <end position="164"/>
    </location>
</feature>
<keyword evidence="1" id="KW-1133">Transmembrane helix</keyword>
<feature type="domain" description="Phosphatidic acid phosphatase type 2/haloperoxidase" evidence="2">
    <location>
        <begin position="52"/>
        <end position="160"/>
    </location>
</feature>
<dbReference type="InterPro" id="IPR000326">
    <property type="entry name" value="PAP2/HPO"/>
</dbReference>
<dbReference type="SMART" id="SM00014">
    <property type="entry name" value="acidPPc"/>
    <property type="match status" value="1"/>
</dbReference>
<sequence>MDKLMMQSIRRYVGRSRLLDRTMMHIAKYGPLWFFAVMGMMAVPGGRTERLAALLAILAATVTRGANGLVGQLYFRARPFIKEGFTPLLKHRPSASFPSNHAACGFALAVSVWLLVPAVGAYMLVMAAILAVSRVYVGLHYPSDVTIGAVLGSVIALLIEKAIFP</sequence>
<organism evidence="3 4">
    <name type="scientific">Tumebacillus avium</name>
    <dbReference type="NCBI Taxonomy" id="1903704"/>
    <lineage>
        <taxon>Bacteria</taxon>
        <taxon>Bacillati</taxon>
        <taxon>Bacillota</taxon>
        <taxon>Bacilli</taxon>
        <taxon>Bacillales</taxon>
        <taxon>Alicyclobacillaceae</taxon>
        <taxon>Tumebacillus</taxon>
    </lineage>
</organism>
<dbReference type="Gene3D" id="1.20.144.10">
    <property type="entry name" value="Phosphatidic acid phosphatase type 2/haloperoxidase"/>
    <property type="match status" value="1"/>
</dbReference>
<dbReference type="RefSeq" id="WP_087457096.1">
    <property type="nucleotide sequence ID" value="NZ_CP021434.1"/>
</dbReference>
<evidence type="ECO:0000313" key="3">
    <source>
        <dbReference type="EMBL" id="ARU61726.1"/>
    </source>
</evidence>
<dbReference type="Pfam" id="PF01569">
    <property type="entry name" value="PAP2"/>
    <property type="match status" value="1"/>
</dbReference>
<evidence type="ECO:0000313" key="4">
    <source>
        <dbReference type="Proteomes" id="UP000195437"/>
    </source>
</evidence>
<dbReference type="PANTHER" id="PTHR14969:SF13">
    <property type="entry name" value="AT30094P"/>
    <property type="match status" value="1"/>
</dbReference>
<feature type="transmembrane region" description="Helical" evidence="1">
    <location>
        <begin position="106"/>
        <end position="133"/>
    </location>
</feature>
<reference evidence="4" key="1">
    <citation type="submission" date="2017-05" db="EMBL/GenBank/DDBJ databases">
        <authorList>
            <person name="Sung H."/>
        </authorList>
    </citation>
    <scope>NUCLEOTIDE SEQUENCE [LARGE SCALE GENOMIC DNA]</scope>
    <source>
        <strain evidence="4">AR23208</strain>
    </source>
</reference>
<evidence type="ECO:0000256" key="1">
    <source>
        <dbReference type="SAM" id="Phobius"/>
    </source>
</evidence>
<dbReference type="EMBL" id="CP021434">
    <property type="protein sequence ID" value="ARU61726.1"/>
    <property type="molecule type" value="Genomic_DNA"/>
</dbReference>
<proteinExistence type="predicted"/>
<dbReference type="SUPFAM" id="SSF48317">
    <property type="entry name" value="Acid phosphatase/Vanadium-dependent haloperoxidase"/>
    <property type="match status" value="1"/>
</dbReference>
<protein>
    <recommendedName>
        <fullName evidence="2">Phosphatidic acid phosphatase type 2/haloperoxidase domain-containing protein</fullName>
    </recommendedName>
</protein>